<comment type="function">
    <text evidence="7">Involved in the assimilation of dimethylsulphoniopropionate (DMSP), an important compound in the fixation of carbon in marine phytoplankton, by mediating the conversion of 3-(methylthio)propanoyl-CoA (MMPA-CoA) to 3-(methylthio)acryloyl-CoA (MTA-CoA).</text>
</comment>
<reference evidence="15 16" key="1">
    <citation type="submission" date="2020-08" db="EMBL/GenBank/DDBJ databases">
        <title>Bridging the membrane lipid divide: bacteria of the FCB group superphylum have the potential to synthesize archaeal ether lipids.</title>
        <authorList>
            <person name="Villanueva L."/>
            <person name="Von Meijenfeldt F.A.B."/>
            <person name="Westbye A.B."/>
            <person name="Yadav S."/>
            <person name="Hopmans E.C."/>
            <person name="Dutilh B.E."/>
            <person name="Sinninghe Damste J.S."/>
        </authorList>
    </citation>
    <scope>NUCLEOTIDE SEQUENCE [LARGE SCALE GENOMIC DNA]</scope>
    <source>
        <strain evidence="15">NIOZ-UU27</strain>
    </source>
</reference>
<evidence type="ECO:0000259" key="14">
    <source>
        <dbReference type="Pfam" id="PF12806"/>
    </source>
</evidence>
<feature type="domain" description="Acyl-CoA dehydrogenase/oxidase C-terminal" evidence="11">
    <location>
        <begin position="290"/>
        <end position="454"/>
    </location>
</feature>
<dbReference type="EC" id="1.3.99.41" evidence="8"/>
<dbReference type="EMBL" id="JACNJD010000279">
    <property type="protein sequence ID" value="MBC8178422.1"/>
    <property type="molecule type" value="Genomic_DNA"/>
</dbReference>
<accession>A0A8J6N1P7</accession>
<dbReference type="InterPro" id="IPR046373">
    <property type="entry name" value="Acyl-CoA_Oxase/DH_mid-dom_sf"/>
</dbReference>
<evidence type="ECO:0000256" key="7">
    <source>
        <dbReference type="ARBA" id="ARBA00058683"/>
    </source>
</evidence>
<dbReference type="SUPFAM" id="SSF56645">
    <property type="entry name" value="Acyl-CoA dehydrogenase NM domain-like"/>
    <property type="match status" value="1"/>
</dbReference>
<evidence type="ECO:0000256" key="10">
    <source>
        <dbReference type="RuleBase" id="RU362125"/>
    </source>
</evidence>
<comment type="cofactor">
    <cofactor evidence="1 10">
        <name>FAD</name>
        <dbReference type="ChEBI" id="CHEBI:57692"/>
    </cofactor>
</comment>
<keyword evidence="5 10" id="KW-0560">Oxidoreductase</keyword>
<evidence type="ECO:0000256" key="9">
    <source>
        <dbReference type="ARBA" id="ARBA00069043"/>
    </source>
</evidence>
<evidence type="ECO:0000256" key="4">
    <source>
        <dbReference type="ARBA" id="ARBA00022827"/>
    </source>
</evidence>
<gene>
    <name evidence="15" type="ORF">H8E19_13535</name>
</gene>
<protein>
    <recommendedName>
        <fullName evidence="9">3-methylmercaptopropionyl-CoA dehydrogenase</fullName>
        <ecNumber evidence="8">1.3.99.41</ecNumber>
    </recommendedName>
</protein>
<dbReference type="InterPro" id="IPR037069">
    <property type="entry name" value="AcylCoA_DH/ox_N_sf"/>
</dbReference>
<evidence type="ECO:0000256" key="6">
    <source>
        <dbReference type="ARBA" id="ARBA00051388"/>
    </source>
</evidence>
<dbReference type="InterPro" id="IPR006089">
    <property type="entry name" value="Acyl-CoA_DH_CS"/>
</dbReference>
<comment type="catalytic activity">
    <reaction evidence="6">
        <text>3-(methylsulfanyl)propanoyl-CoA + oxidized [electron-transfer flavoprotein] + H(+) = 3-(methylsulfanyl)acryloyl-CoA + reduced [electron-transfer flavoprotein]</text>
        <dbReference type="Rhea" id="RHEA:52612"/>
        <dbReference type="Rhea" id="RHEA-COMP:10685"/>
        <dbReference type="Rhea" id="RHEA-COMP:10686"/>
        <dbReference type="ChEBI" id="CHEBI:15378"/>
        <dbReference type="ChEBI" id="CHEBI:57692"/>
        <dbReference type="ChEBI" id="CHEBI:58307"/>
        <dbReference type="ChEBI" id="CHEBI:82815"/>
        <dbReference type="ChEBI" id="CHEBI:84994"/>
        <dbReference type="EC" id="1.3.99.41"/>
    </reaction>
    <physiologicalReaction direction="left-to-right" evidence="6">
        <dbReference type="Rhea" id="RHEA:52613"/>
    </physiologicalReaction>
</comment>
<dbReference type="InterPro" id="IPR036250">
    <property type="entry name" value="AcylCo_DH-like_C"/>
</dbReference>
<dbReference type="PANTHER" id="PTHR42803:SF1">
    <property type="entry name" value="BROAD-SPECIFICITY LINEAR ACYL-COA DEHYDROGENASE FADE5"/>
    <property type="match status" value="1"/>
</dbReference>
<dbReference type="InterPro" id="IPR006091">
    <property type="entry name" value="Acyl-CoA_Oxase/DH_mid-dom"/>
</dbReference>
<proteinExistence type="inferred from homology"/>
<dbReference type="FunFam" id="2.40.110.10:FF:000031">
    <property type="entry name" value="Acyl-CoA dehydrogenase, putative"/>
    <property type="match status" value="1"/>
</dbReference>
<organism evidence="15 16">
    <name type="scientific">Candidatus Desulfacyla euxinica</name>
    <dbReference type="NCBI Taxonomy" id="2841693"/>
    <lineage>
        <taxon>Bacteria</taxon>
        <taxon>Deltaproteobacteria</taxon>
        <taxon>Candidatus Desulfacyla</taxon>
    </lineage>
</organism>
<dbReference type="AlphaFoldDB" id="A0A8J6N1P7"/>
<evidence type="ECO:0000313" key="16">
    <source>
        <dbReference type="Proteomes" id="UP000650524"/>
    </source>
</evidence>
<dbReference type="InterPro" id="IPR052166">
    <property type="entry name" value="Diverse_Acyl-CoA_DH"/>
</dbReference>
<dbReference type="Gene3D" id="1.20.140.10">
    <property type="entry name" value="Butyryl-CoA Dehydrogenase, subunit A, domain 3"/>
    <property type="match status" value="1"/>
</dbReference>
<dbReference type="GO" id="GO:0003995">
    <property type="term" value="F:acyl-CoA dehydrogenase activity"/>
    <property type="evidence" value="ECO:0007669"/>
    <property type="project" value="InterPro"/>
</dbReference>
<dbReference type="InterPro" id="IPR009100">
    <property type="entry name" value="AcylCoA_DH/oxidase_NM_dom_sf"/>
</dbReference>
<comment type="similarity">
    <text evidence="2 10">Belongs to the acyl-CoA dehydrogenase family.</text>
</comment>
<evidence type="ECO:0000256" key="3">
    <source>
        <dbReference type="ARBA" id="ARBA00022630"/>
    </source>
</evidence>
<dbReference type="InterPro" id="IPR025878">
    <property type="entry name" value="Acyl-CoA_dh-like_C_dom"/>
</dbReference>
<dbReference type="PANTHER" id="PTHR42803">
    <property type="entry name" value="ACYL-COA DEHYDROGENASE"/>
    <property type="match status" value="1"/>
</dbReference>
<evidence type="ECO:0000256" key="2">
    <source>
        <dbReference type="ARBA" id="ARBA00009347"/>
    </source>
</evidence>
<feature type="domain" description="Acetyl-CoA dehydrogenase-like C-terminal" evidence="14">
    <location>
        <begin position="473"/>
        <end position="602"/>
    </location>
</feature>
<comment type="caution">
    <text evidence="15">The sequence shown here is derived from an EMBL/GenBank/DDBJ whole genome shotgun (WGS) entry which is preliminary data.</text>
</comment>
<feature type="domain" description="Acyl-CoA oxidase/dehydrogenase middle" evidence="12">
    <location>
        <begin position="164"/>
        <end position="275"/>
    </location>
</feature>
<dbReference type="Gene3D" id="2.40.110.10">
    <property type="entry name" value="Butyryl-CoA Dehydrogenase, subunit A, domain 2"/>
    <property type="match status" value="1"/>
</dbReference>
<feature type="domain" description="Acyl-CoA dehydrogenase/oxidase N-terminal" evidence="13">
    <location>
        <begin position="37"/>
        <end position="158"/>
    </location>
</feature>
<dbReference type="SUPFAM" id="SSF47203">
    <property type="entry name" value="Acyl-CoA dehydrogenase C-terminal domain-like"/>
    <property type="match status" value="1"/>
</dbReference>
<evidence type="ECO:0000256" key="8">
    <source>
        <dbReference type="ARBA" id="ARBA00066694"/>
    </source>
</evidence>
<dbReference type="Pfam" id="PF02770">
    <property type="entry name" value="Acyl-CoA_dh_M"/>
    <property type="match status" value="1"/>
</dbReference>
<evidence type="ECO:0000259" key="12">
    <source>
        <dbReference type="Pfam" id="PF02770"/>
    </source>
</evidence>
<dbReference type="PROSITE" id="PS00072">
    <property type="entry name" value="ACYL_COA_DH_1"/>
    <property type="match status" value="1"/>
</dbReference>
<dbReference type="InterPro" id="IPR013786">
    <property type="entry name" value="AcylCoA_DH/ox_N"/>
</dbReference>
<dbReference type="GO" id="GO:0005886">
    <property type="term" value="C:plasma membrane"/>
    <property type="evidence" value="ECO:0007669"/>
    <property type="project" value="TreeGrafter"/>
</dbReference>
<evidence type="ECO:0000256" key="1">
    <source>
        <dbReference type="ARBA" id="ARBA00001974"/>
    </source>
</evidence>
<keyword evidence="3 10" id="KW-0285">Flavoprotein</keyword>
<dbReference type="Proteomes" id="UP000650524">
    <property type="component" value="Unassembled WGS sequence"/>
</dbReference>
<evidence type="ECO:0000256" key="5">
    <source>
        <dbReference type="ARBA" id="ARBA00023002"/>
    </source>
</evidence>
<dbReference type="InterPro" id="IPR009075">
    <property type="entry name" value="AcylCo_DH/oxidase_C"/>
</dbReference>
<dbReference type="Pfam" id="PF00441">
    <property type="entry name" value="Acyl-CoA_dh_1"/>
    <property type="match status" value="1"/>
</dbReference>
<evidence type="ECO:0000313" key="15">
    <source>
        <dbReference type="EMBL" id="MBC8178422.1"/>
    </source>
</evidence>
<evidence type="ECO:0000259" key="13">
    <source>
        <dbReference type="Pfam" id="PF02771"/>
    </source>
</evidence>
<dbReference type="Pfam" id="PF02771">
    <property type="entry name" value="Acyl-CoA_dh_N"/>
    <property type="match status" value="1"/>
</dbReference>
<dbReference type="GO" id="GO:0050660">
    <property type="term" value="F:flavin adenine dinucleotide binding"/>
    <property type="evidence" value="ECO:0007669"/>
    <property type="project" value="InterPro"/>
</dbReference>
<dbReference type="Pfam" id="PF12806">
    <property type="entry name" value="Acyl-CoA_dh_C"/>
    <property type="match status" value="1"/>
</dbReference>
<keyword evidence="4 10" id="KW-0274">FAD</keyword>
<sequence>MGINYFNRDDRDLKFVLFEYLEIDRLLAYEAYKDFSTEDFSMIIDEALKVCRDVLGPCMQDGDREGCTYKEGEVKVPEAFHACWKIMAENGWIGNSSNPEFGGQGLPAVVSGLLGELFAGANMAFMTYPGLATGNGRLVENFGTDEDKALFLEKMYTGVWGGTMCLTEPDAGSDVGSVRTKAVPDPEADDPRVYKIEGTKRFITCGDQNITENIIHLVLARIEGAPEGTKGISLFIVPKIRVNNDGSLGESNDVFCGGIEHKMGIHGSSTCTLNFGENGNCRGILLGEPNSGMAKMFQMMNEARIGCGIQSLGMIASAYDTARQYAKERVQGPLFTNRDAGLVPIIQHEDVRRMLMNLKSGTEAIRAMIGKLMYFIDVAQHDPDEASRELAEQRIELLTPLIKAYPSDFGYLLIRDAIQVLGGVGFCSEFPVEQYARDIKIVSIWEGTSYIQSLDLVGRKIGAKGGSVFRDWVQEIMTFTGDLKEDDDFSADSKLLFKAAQATGDFAMKYMQYFQEGKLSLIPLSSTRFLECFAETAMAHIMLEQGLIARDKLSGVEADSADGIFYKGKIETVKYFCRNILPNVFARHTAFQQEDTSAIDIPEEAF</sequence>
<evidence type="ECO:0000259" key="11">
    <source>
        <dbReference type="Pfam" id="PF00441"/>
    </source>
</evidence>
<dbReference type="Gene3D" id="1.10.540.10">
    <property type="entry name" value="Acyl-CoA dehydrogenase/oxidase, N-terminal domain"/>
    <property type="match status" value="1"/>
</dbReference>
<name>A0A8J6N1P7_9DELT</name>